<name>A0A832G8P2_9BACT</name>
<dbReference type="PANTHER" id="PTHR32322:SF18">
    <property type="entry name" value="S-ADENOSYLMETHIONINE_S-ADENOSYLHOMOCYSTEINE TRANSPORTER"/>
    <property type="match status" value="1"/>
</dbReference>
<feature type="transmembrane region" description="Helical" evidence="6">
    <location>
        <begin position="171"/>
        <end position="190"/>
    </location>
</feature>
<evidence type="ECO:0000256" key="1">
    <source>
        <dbReference type="ARBA" id="ARBA00004651"/>
    </source>
</evidence>
<evidence type="ECO:0000256" key="5">
    <source>
        <dbReference type="ARBA" id="ARBA00023136"/>
    </source>
</evidence>
<dbReference type="InterPro" id="IPR050638">
    <property type="entry name" value="AA-Vitamin_Transporters"/>
</dbReference>
<evidence type="ECO:0000256" key="2">
    <source>
        <dbReference type="ARBA" id="ARBA00022475"/>
    </source>
</evidence>
<keyword evidence="4 6" id="KW-1133">Transmembrane helix</keyword>
<feature type="domain" description="EamA" evidence="7">
    <location>
        <begin position="141"/>
        <end position="277"/>
    </location>
</feature>
<dbReference type="EMBL" id="DSVI01000027">
    <property type="protein sequence ID" value="HGT49245.1"/>
    <property type="molecule type" value="Genomic_DNA"/>
</dbReference>
<feature type="transmembrane region" description="Helical" evidence="6">
    <location>
        <begin position="57"/>
        <end position="74"/>
    </location>
</feature>
<gene>
    <name evidence="8" type="ORF">ENS56_14500</name>
</gene>
<dbReference type="Gene3D" id="1.10.3730.20">
    <property type="match status" value="1"/>
</dbReference>
<dbReference type="GO" id="GO:0005886">
    <property type="term" value="C:plasma membrane"/>
    <property type="evidence" value="ECO:0007669"/>
    <property type="project" value="UniProtKB-SubCell"/>
</dbReference>
<dbReference type="InterPro" id="IPR000620">
    <property type="entry name" value="EamA_dom"/>
</dbReference>
<feature type="transmembrane region" description="Helical" evidence="6">
    <location>
        <begin position="235"/>
        <end position="254"/>
    </location>
</feature>
<proteinExistence type="predicted"/>
<reference evidence="8" key="1">
    <citation type="journal article" date="2020" name="mSystems">
        <title>Genome- and Community-Level Interaction Insights into Carbon Utilization and Element Cycling Functions of Hydrothermarchaeota in Hydrothermal Sediment.</title>
        <authorList>
            <person name="Zhou Z."/>
            <person name="Liu Y."/>
            <person name="Xu W."/>
            <person name="Pan J."/>
            <person name="Luo Z.H."/>
            <person name="Li M."/>
        </authorList>
    </citation>
    <scope>NUCLEOTIDE SEQUENCE [LARGE SCALE GENOMIC DNA]</scope>
    <source>
        <strain evidence="8">SpSt-500</strain>
    </source>
</reference>
<feature type="transmembrane region" description="Helical" evidence="6">
    <location>
        <begin position="86"/>
        <end position="103"/>
    </location>
</feature>
<keyword evidence="5 6" id="KW-0472">Membrane</keyword>
<feature type="transmembrane region" description="Helical" evidence="6">
    <location>
        <begin position="110"/>
        <end position="128"/>
    </location>
</feature>
<evidence type="ECO:0000313" key="8">
    <source>
        <dbReference type="EMBL" id="HGT49245.1"/>
    </source>
</evidence>
<organism evidence="8">
    <name type="scientific">Ignavibacterium album</name>
    <dbReference type="NCBI Taxonomy" id="591197"/>
    <lineage>
        <taxon>Bacteria</taxon>
        <taxon>Pseudomonadati</taxon>
        <taxon>Ignavibacteriota</taxon>
        <taxon>Ignavibacteria</taxon>
        <taxon>Ignavibacteriales</taxon>
        <taxon>Ignavibacteriaceae</taxon>
        <taxon>Ignavibacterium</taxon>
    </lineage>
</organism>
<sequence length="279" mass="31070">MLAVIFWGASFIATKFLLEEISPESIISLRLILAIALLTAVALFTKADFRINLRNHLQILLLAAVAVFHLWIQITGLKYTTAANTGWIIGTAPIFIALLGFIFLKEKLNLIKITGIAIAFIGLILLVGKGNPMNINLVENIGDLLVLFSSFTWGVYSIINKKISLNYSPLMTILYLFILMALIIIPFNINQKAIDSVIQLSTVGWISILFLGLLCSGVSYVIWAYSLREMESAKVGAYLYLEPFVTVFSAWLFLKEEITILMLFSGLLIILGVYIVNKE</sequence>
<dbReference type="AlphaFoldDB" id="A0A832G8P2"/>
<dbReference type="PANTHER" id="PTHR32322">
    <property type="entry name" value="INNER MEMBRANE TRANSPORTER"/>
    <property type="match status" value="1"/>
</dbReference>
<feature type="transmembrane region" description="Helical" evidence="6">
    <location>
        <begin position="260"/>
        <end position="277"/>
    </location>
</feature>
<comment type="subcellular location">
    <subcellularLocation>
        <location evidence="1">Cell membrane</location>
        <topology evidence="1">Multi-pass membrane protein</topology>
    </subcellularLocation>
</comment>
<evidence type="ECO:0000259" key="7">
    <source>
        <dbReference type="Pfam" id="PF00892"/>
    </source>
</evidence>
<keyword evidence="3 6" id="KW-0812">Transmembrane</keyword>
<accession>A0A832G8P2</accession>
<dbReference type="InterPro" id="IPR037185">
    <property type="entry name" value="EmrE-like"/>
</dbReference>
<feature type="transmembrane region" description="Helical" evidence="6">
    <location>
        <begin position="28"/>
        <end position="45"/>
    </location>
</feature>
<dbReference type="Pfam" id="PF00892">
    <property type="entry name" value="EamA"/>
    <property type="match status" value="2"/>
</dbReference>
<protein>
    <submittedName>
        <fullName evidence="8">DMT family transporter</fullName>
    </submittedName>
</protein>
<feature type="domain" description="EamA" evidence="7">
    <location>
        <begin position="1"/>
        <end position="127"/>
    </location>
</feature>
<evidence type="ECO:0000256" key="6">
    <source>
        <dbReference type="SAM" id="Phobius"/>
    </source>
</evidence>
<keyword evidence="2" id="KW-1003">Cell membrane</keyword>
<evidence type="ECO:0000256" key="3">
    <source>
        <dbReference type="ARBA" id="ARBA00022692"/>
    </source>
</evidence>
<feature type="transmembrane region" description="Helical" evidence="6">
    <location>
        <begin position="140"/>
        <end position="159"/>
    </location>
</feature>
<comment type="caution">
    <text evidence="8">The sequence shown here is derived from an EMBL/GenBank/DDBJ whole genome shotgun (WGS) entry which is preliminary data.</text>
</comment>
<feature type="transmembrane region" description="Helical" evidence="6">
    <location>
        <begin position="202"/>
        <end position="223"/>
    </location>
</feature>
<evidence type="ECO:0000256" key="4">
    <source>
        <dbReference type="ARBA" id="ARBA00022989"/>
    </source>
</evidence>
<dbReference type="SUPFAM" id="SSF103481">
    <property type="entry name" value="Multidrug resistance efflux transporter EmrE"/>
    <property type="match status" value="2"/>
</dbReference>